<accession>A0A7Y8AU71</accession>
<sequence>MFKEYELFLDSIGSEDYWSDLGMNIARAKVTEFDSSDWLKLETVLKAKSDDWQVRCAESLSDSNDERAINILLELAKSEDESVTIHAIESIESIFSAGHFFDSARVVHALSEEVEASTRTVKLMVATLIKKIK</sequence>
<evidence type="ECO:0000313" key="2">
    <source>
        <dbReference type="Proteomes" id="UP000549134"/>
    </source>
</evidence>
<dbReference type="SUPFAM" id="SSF48371">
    <property type="entry name" value="ARM repeat"/>
    <property type="match status" value="1"/>
</dbReference>
<dbReference type="InterPro" id="IPR011989">
    <property type="entry name" value="ARM-like"/>
</dbReference>
<dbReference type="AlphaFoldDB" id="A0A7Y8AU71"/>
<comment type="caution">
    <text evidence="1">The sequence shown here is derived from an EMBL/GenBank/DDBJ whole genome shotgun (WGS) entry which is preliminary data.</text>
</comment>
<evidence type="ECO:0000313" key="1">
    <source>
        <dbReference type="EMBL" id="NWD40197.1"/>
    </source>
</evidence>
<dbReference type="InterPro" id="IPR016024">
    <property type="entry name" value="ARM-type_fold"/>
</dbReference>
<name>A0A7Y8AU71_PSETO</name>
<organism evidence="1 2">
    <name type="scientific">Pseudomonas tolaasii</name>
    <dbReference type="NCBI Taxonomy" id="29442"/>
    <lineage>
        <taxon>Bacteria</taxon>
        <taxon>Pseudomonadati</taxon>
        <taxon>Pseudomonadota</taxon>
        <taxon>Gammaproteobacteria</taxon>
        <taxon>Pseudomonadales</taxon>
        <taxon>Pseudomonadaceae</taxon>
        <taxon>Pseudomonas</taxon>
    </lineage>
</organism>
<dbReference type="RefSeq" id="WP_016969229.1">
    <property type="nucleotide sequence ID" value="NZ_JAEKDX010000022.1"/>
</dbReference>
<dbReference type="Proteomes" id="UP000549134">
    <property type="component" value="Unassembled WGS sequence"/>
</dbReference>
<gene>
    <name evidence="1" type="ORF">HX787_30565</name>
</gene>
<protein>
    <submittedName>
        <fullName evidence="1">HEAT repeat domain-containing protein</fullName>
    </submittedName>
</protein>
<dbReference type="EMBL" id="JACAQK010000059">
    <property type="protein sequence ID" value="NWD40197.1"/>
    <property type="molecule type" value="Genomic_DNA"/>
</dbReference>
<proteinExistence type="predicted"/>
<dbReference type="Gene3D" id="1.25.10.10">
    <property type="entry name" value="Leucine-rich Repeat Variant"/>
    <property type="match status" value="1"/>
</dbReference>
<reference evidence="1 2" key="1">
    <citation type="submission" date="2020-04" db="EMBL/GenBank/DDBJ databases">
        <title>Molecular characterization of pseudomonads from Agaricus bisporus reveal novel blotch 2 pathogens in Western Europe.</title>
        <authorList>
            <person name="Taparia T."/>
            <person name="Krijger M."/>
            <person name="Haynes E."/>
            <person name="Elpinstone J.G."/>
            <person name="Noble R."/>
            <person name="Van Der Wolf J."/>
        </authorList>
    </citation>
    <scope>NUCLEOTIDE SEQUENCE [LARGE SCALE GENOMIC DNA]</scope>
    <source>
        <strain evidence="1 2">IPO3746</strain>
    </source>
</reference>